<evidence type="ECO:0000313" key="7">
    <source>
        <dbReference type="EMBL" id="PNW79725.1"/>
    </source>
</evidence>
<evidence type="ECO:0000256" key="1">
    <source>
        <dbReference type="ARBA" id="ARBA00004123"/>
    </source>
</evidence>
<feature type="region of interest" description="Disordered" evidence="5">
    <location>
        <begin position="1"/>
        <end position="30"/>
    </location>
</feature>
<dbReference type="GO" id="GO:0005634">
    <property type="term" value="C:nucleus"/>
    <property type="evidence" value="ECO:0007669"/>
    <property type="project" value="UniProtKB-SubCell"/>
</dbReference>
<proteinExistence type="predicted"/>
<name>A0A2K3DGR7_CHLRE</name>
<dbReference type="Gramene" id="PNW79725">
    <property type="protein sequence ID" value="PNW79725"/>
    <property type="gene ID" value="CHLRE_08g364700v5"/>
</dbReference>
<dbReference type="GeneID" id="5721640"/>
<dbReference type="SUPFAM" id="SSF54928">
    <property type="entry name" value="RNA-binding domain, RBD"/>
    <property type="match status" value="2"/>
</dbReference>
<protein>
    <recommendedName>
        <fullName evidence="6">RRM domain-containing protein</fullName>
    </recommendedName>
</protein>
<dbReference type="SMART" id="SM00360">
    <property type="entry name" value="RRM"/>
    <property type="match status" value="2"/>
</dbReference>
<dbReference type="Proteomes" id="UP000006906">
    <property type="component" value="Chromosome 8"/>
</dbReference>
<dbReference type="RefSeq" id="XP_042921888.1">
    <property type="nucleotide sequence ID" value="XM_043064887.1"/>
</dbReference>
<evidence type="ECO:0000259" key="6">
    <source>
        <dbReference type="PROSITE" id="PS50102"/>
    </source>
</evidence>
<feature type="compositionally biased region" description="Gly residues" evidence="5">
    <location>
        <begin position="337"/>
        <end position="353"/>
    </location>
</feature>
<evidence type="ECO:0000256" key="3">
    <source>
        <dbReference type="ARBA" id="ARBA00023242"/>
    </source>
</evidence>
<dbReference type="InterPro" id="IPR012677">
    <property type="entry name" value="Nucleotide-bd_a/b_plait_sf"/>
</dbReference>
<dbReference type="InParanoid" id="A0A2K3DGR7"/>
<dbReference type="Pfam" id="PF00076">
    <property type="entry name" value="RRM_1"/>
    <property type="match status" value="1"/>
</dbReference>
<dbReference type="OrthoDB" id="431169at2759"/>
<dbReference type="STRING" id="3055.A0A2K3DGR7"/>
<dbReference type="GO" id="GO:0003729">
    <property type="term" value="F:mRNA binding"/>
    <property type="evidence" value="ECO:0000318"/>
    <property type="project" value="GO_Central"/>
</dbReference>
<comment type="subcellular location">
    <subcellularLocation>
        <location evidence="1">Nucleus</location>
    </subcellularLocation>
</comment>
<evidence type="ECO:0000256" key="5">
    <source>
        <dbReference type="SAM" id="MobiDB-lite"/>
    </source>
</evidence>
<dbReference type="Gene3D" id="3.30.70.330">
    <property type="match status" value="2"/>
</dbReference>
<dbReference type="EMBL" id="CM008969">
    <property type="protein sequence ID" value="PNW79725.1"/>
    <property type="molecule type" value="Genomic_DNA"/>
</dbReference>
<dbReference type="PROSITE" id="PS50102">
    <property type="entry name" value="RRM"/>
    <property type="match status" value="2"/>
</dbReference>
<keyword evidence="8" id="KW-1185">Reference proteome</keyword>
<dbReference type="InterPro" id="IPR035979">
    <property type="entry name" value="RBD_domain_sf"/>
</dbReference>
<dbReference type="InterPro" id="IPR000504">
    <property type="entry name" value="RRM_dom"/>
</dbReference>
<evidence type="ECO:0000256" key="2">
    <source>
        <dbReference type="ARBA" id="ARBA00022884"/>
    </source>
</evidence>
<dbReference type="FunCoup" id="A0A2K3DGR7">
    <property type="interactions" value="420"/>
</dbReference>
<feature type="compositionally biased region" description="Gly residues" evidence="5">
    <location>
        <begin position="196"/>
        <end position="206"/>
    </location>
</feature>
<dbReference type="FunFam" id="3.30.70.330:FF:000037">
    <property type="entry name" value="RNA-binding protein with multiple splicing 2"/>
    <property type="match status" value="1"/>
</dbReference>
<keyword evidence="2 4" id="KW-0694">RNA-binding</keyword>
<dbReference type="PANTHER" id="PTHR10501">
    <property type="entry name" value="U1 SMALL NUCLEAR RIBONUCLEOPROTEIN A/U2 SMALL NUCLEAR RIBONUCLEOPROTEIN B"/>
    <property type="match status" value="1"/>
</dbReference>
<reference evidence="7 8" key="1">
    <citation type="journal article" date="2007" name="Science">
        <title>The Chlamydomonas genome reveals the evolution of key animal and plant functions.</title>
        <authorList>
            <person name="Merchant S.S."/>
            <person name="Prochnik S.E."/>
            <person name="Vallon O."/>
            <person name="Harris E.H."/>
            <person name="Karpowicz S.J."/>
            <person name="Witman G.B."/>
            <person name="Terry A."/>
            <person name="Salamov A."/>
            <person name="Fritz-Laylin L.K."/>
            <person name="Marechal-Drouard L."/>
            <person name="Marshall W.F."/>
            <person name="Qu L.H."/>
            <person name="Nelson D.R."/>
            <person name="Sanderfoot A.A."/>
            <person name="Spalding M.H."/>
            <person name="Kapitonov V.V."/>
            <person name="Ren Q."/>
            <person name="Ferris P."/>
            <person name="Lindquist E."/>
            <person name="Shapiro H."/>
            <person name="Lucas S.M."/>
            <person name="Grimwood J."/>
            <person name="Schmutz J."/>
            <person name="Cardol P."/>
            <person name="Cerutti H."/>
            <person name="Chanfreau G."/>
            <person name="Chen C.L."/>
            <person name="Cognat V."/>
            <person name="Croft M.T."/>
            <person name="Dent R."/>
            <person name="Dutcher S."/>
            <person name="Fernandez E."/>
            <person name="Fukuzawa H."/>
            <person name="Gonzalez-Ballester D."/>
            <person name="Gonzalez-Halphen D."/>
            <person name="Hallmann A."/>
            <person name="Hanikenne M."/>
            <person name="Hippler M."/>
            <person name="Inwood W."/>
            <person name="Jabbari K."/>
            <person name="Kalanon M."/>
            <person name="Kuras R."/>
            <person name="Lefebvre P.A."/>
            <person name="Lemaire S.D."/>
            <person name="Lobanov A.V."/>
            <person name="Lohr M."/>
            <person name="Manuell A."/>
            <person name="Meier I."/>
            <person name="Mets L."/>
            <person name="Mittag M."/>
            <person name="Mittelmeier T."/>
            <person name="Moroney J.V."/>
            <person name="Moseley J."/>
            <person name="Napoli C."/>
            <person name="Nedelcu A.M."/>
            <person name="Niyogi K."/>
            <person name="Novoselov S.V."/>
            <person name="Paulsen I.T."/>
            <person name="Pazour G."/>
            <person name="Purton S."/>
            <person name="Ral J.P."/>
            <person name="Riano-Pachon D.M."/>
            <person name="Riekhof W."/>
            <person name="Rymarquis L."/>
            <person name="Schroda M."/>
            <person name="Stern D."/>
            <person name="Umen J."/>
            <person name="Willows R."/>
            <person name="Wilson N."/>
            <person name="Zimmer S.L."/>
            <person name="Allmer J."/>
            <person name="Balk J."/>
            <person name="Bisova K."/>
            <person name="Chen C.J."/>
            <person name="Elias M."/>
            <person name="Gendler K."/>
            <person name="Hauser C."/>
            <person name="Lamb M.R."/>
            <person name="Ledford H."/>
            <person name="Long J.C."/>
            <person name="Minagawa J."/>
            <person name="Page M.D."/>
            <person name="Pan J."/>
            <person name="Pootakham W."/>
            <person name="Roje S."/>
            <person name="Rose A."/>
            <person name="Stahlberg E."/>
            <person name="Terauchi A.M."/>
            <person name="Yang P."/>
            <person name="Ball S."/>
            <person name="Bowler C."/>
            <person name="Dieckmann C.L."/>
            <person name="Gladyshev V.N."/>
            <person name="Green P."/>
            <person name="Jorgensen R."/>
            <person name="Mayfield S."/>
            <person name="Mueller-Roeber B."/>
            <person name="Rajamani S."/>
            <person name="Sayre R.T."/>
            <person name="Brokstein P."/>
            <person name="Dubchak I."/>
            <person name="Goodstein D."/>
            <person name="Hornick L."/>
            <person name="Huang Y.W."/>
            <person name="Jhaveri J."/>
            <person name="Luo Y."/>
            <person name="Martinez D."/>
            <person name="Ngau W.C."/>
            <person name="Otillar B."/>
            <person name="Poliakov A."/>
            <person name="Porter A."/>
            <person name="Szajkowski L."/>
            <person name="Werner G."/>
            <person name="Zhou K."/>
            <person name="Grigoriev I.V."/>
            <person name="Rokhsar D.S."/>
            <person name="Grossman A.R."/>
        </authorList>
    </citation>
    <scope>NUCLEOTIDE SEQUENCE [LARGE SCALE GENOMIC DNA]</scope>
    <source>
        <strain evidence="8">CC-503</strain>
    </source>
</reference>
<feature type="region of interest" description="Disordered" evidence="5">
    <location>
        <begin position="310"/>
        <end position="353"/>
    </location>
</feature>
<keyword evidence="3" id="KW-0539">Nucleus</keyword>
<evidence type="ECO:0000313" key="8">
    <source>
        <dbReference type="Proteomes" id="UP000006906"/>
    </source>
</evidence>
<dbReference type="AlphaFoldDB" id="A0A2K3DGR7"/>
<accession>A0A2K3DGR7</accession>
<dbReference type="KEGG" id="cre:CHLRE_08g364700v5"/>
<feature type="compositionally biased region" description="Gly residues" evidence="5">
    <location>
        <begin position="174"/>
        <end position="189"/>
    </location>
</feature>
<gene>
    <name evidence="7" type="ORF">CHLRE_08g364700v5</name>
</gene>
<dbReference type="ExpressionAtlas" id="A0A2K3DGR7">
    <property type="expression patterns" value="baseline"/>
</dbReference>
<feature type="domain" description="RRM" evidence="6">
    <location>
        <begin position="66"/>
        <end position="141"/>
    </location>
</feature>
<feature type="region of interest" description="Disordered" evidence="5">
    <location>
        <begin position="172"/>
        <end position="212"/>
    </location>
</feature>
<organism evidence="7 8">
    <name type="scientific">Chlamydomonas reinhardtii</name>
    <name type="common">Chlamydomonas smithii</name>
    <dbReference type="NCBI Taxonomy" id="3055"/>
    <lineage>
        <taxon>Eukaryota</taxon>
        <taxon>Viridiplantae</taxon>
        <taxon>Chlorophyta</taxon>
        <taxon>core chlorophytes</taxon>
        <taxon>Chlorophyceae</taxon>
        <taxon>CS clade</taxon>
        <taxon>Chlamydomonadales</taxon>
        <taxon>Chlamydomonadaceae</taxon>
        <taxon>Chlamydomonas</taxon>
    </lineage>
</organism>
<evidence type="ECO:0000256" key="4">
    <source>
        <dbReference type="PROSITE-ProRule" id="PRU00176"/>
    </source>
</evidence>
<feature type="domain" description="RRM" evidence="6">
    <location>
        <begin position="220"/>
        <end position="297"/>
    </location>
</feature>
<sequence>MSYEPPPPYAGGYQPTGAPPDPYGAPPSYQGYAPSLAPPAYSYAPPAYASAPPPFAGGMGATDEVRTVFVTGFPIDVKERELNNLLRFLPGYEASQMNYGKGSAQGFALFTSGAHARAACDQLQHVRFDENSSLRAEMARKNMYIKDMEPNAKRARPASGMVVTGGYGVPPSGGPVGGSGGGGGGGVSGGYSRPGSFGGPGGGGGAAAAAAARDDNPPCNTLFVGNLSDSVDENELRSLFSGSPGFRQLKLMRGPKATLGFVEFDDTGSAITAHNAQQNAMLNSSDRGPIRVQFSKNPFGRKRDVDGSRVIETPNQREGIVPATGSNPGSAPYSVAGVGGAPSGDYSGQGGPQ</sequence>